<reference evidence="2" key="5">
    <citation type="journal article" date="2021" name="G3 (Bethesda)">
        <title>Aegilops tauschii genome assembly Aet v5.0 features greater sequence contiguity and improved annotation.</title>
        <authorList>
            <person name="Wang L."/>
            <person name="Zhu T."/>
            <person name="Rodriguez J.C."/>
            <person name="Deal K.R."/>
            <person name="Dubcovsky J."/>
            <person name="McGuire P.E."/>
            <person name="Lux T."/>
            <person name="Spannagl M."/>
            <person name="Mayer K.F.X."/>
            <person name="Baldrich P."/>
            <person name="Meyers B.C."/>
            <person name="Huo N."/>
            <person name="Gu Y.Q."/>
            <person name="Zhou H."/>
            <person name="Devos K.M."/>
            <person name="Bennetzen J.L."/>
            <person name="Unver T."/>
            <person name="Budak H."/>
            <person name="Gulick P.J."/>
            <person name="Galiba G."/>
            <person name="Kalapos B."/>
            <person name="Nelson D.R."/>
            <person name="Li P."/>
            <person name="You F.M."/>
            <person name="Luo M.C."/>
            <person name="Dvorak J."/>
        </authorList>
    </citation>
    <scope>NUCLEOTIDE SEQUENCE [LARGE SCALE GENOMIC DNA]</scope>
    <source>
        <strain evidence="2">cv. AL8/78</strain>
    </source>
</reference>
<accession>A0A453N5C8</accession>
<proteinExistence type="predicted"/>
<dbReference type="Gramene" id="AET6Gv20243900.2">
    <property type="protein sequence ID" value="AET6Gv20243900.2"/>
    <property type="gene ID" value="AET6Gv20243900"/>
</dbReference>
<name>A0A453N5C8_AEGTS</name>
<dbReference type="Proteomes" id="UP000015105">
    <property type="component" value="Chromosome 6D"/>
</dbReference>
<dbReference type="EnsemblPlants" id="AET6Gv20243900.2">
    <property type="protein sequence ID" value="AET6Gv20243900.2"/>
    <property type="gene ID" value="AET6Gv20243900"/>
</dbReference>
<feature type="region of interest" description="Disordered" evidence="1">
    <location>
        <begin position="1"/>
        <end position="35"/>
    </location>
</feature>
<evidence type="ECO:0000256" key="1">
    <source>
        <dbReference type="SAM" id="MobiDB-lite"/>
    </source>
</evidence>
<feature type="compositionally biased region" description="Low complexity" evidence="1">
    <location>
        <begin position="23"/>
        <end position="35"/>
    </location>
</feature>
<feature type="compositionally biased region" description="Pro residues" evidence="1">
    <location>
        <begin position="1"/>
        <end position="17"/>
    </location>
</feature>
<reference evidence="2" key="4">
    <citation type="submission" date="2019-03" db="UniProtKB">
        <authorList>
            <consortium name="EnsemblPlants"/>
        </authorList>
    </citation>
    <scope>IDENTIFICATION</scope>
</reference>
<evidence type="ECO:0000313" key="2">
    <source>
        <dbReference type="EnsemblPlants" id="AET6Gv20243900.2"/>
    </source>
</evidence>
<reference evidence="3" key="1">
    <citation type="journal article" date="2014" name="Science">
        <title>Ancient hybridizations among the ancestral genomes of bread wheat.</title>
        <authorList>
            <consortium name="International Wheat Genome Sequencing Consortium,"/>
            <person name="Marcussen T."/>
            <person name="Sandve S.R."/>
            <person name="Heier L."/>
            <person name="Spannagl M."/>
            <person name="Pfeifer M."/>
            <person name="Jakobsen K.S."/>
            <person name="Wulff B.B."/>
            <person name="Steuernagel B."/>
            <person name="Mayer K.F."/>
            <person name="Olsen O.A."/>
        </authorList>
    </citation>
    <scope>NUCLEOTIDE SEQUENCE [LARGE SCALE GENOMIC DNA]</scope>
    <source>
        <strain evidence="3">cv. AL8/78</strain>
    </source>
</reference>
<reference evidence="2" key="3">
    <citation type="journal article" date="2017" name="Nature">
        <title>Genome sequence of the progenitor of the wheat D genome Aegilops tauschii.</title>
        <authorList>
            <person name="Luo M.C."/>
            <person name="Gu Y.Q."/>
            <person name="Puiu D."/>
            <person name="Wang H."/>
            <person name="Twardziok S.O."/>
            <person name="Deal K.R."/>
            <person name="Huo N."/>
            <person name="Zhu T."/>
            <person name="Wang L."/>
            <person name="Wang Y."/>
            <person name="McGuire P.E."/>
            <person name="Liu S."/>
            <person name="Long H."/>
            <person name="Ramasamy R.K."/>
            <person name="Rodriguez J.C."/>
            <person name="Van S.L."/>
            <person name="Yuan L."/>
            <person name="Wang Z."/>
            <person name="Xia Z."/>
            <person name="Xiao L."/>
            <person name="Anderson O.D."/>
            <person name="Ouyang S."/>
            <person name="Liang Y."/>
            <person name="Zimin A.V."/>
            <person name="Pertea G."/>
            <person name="Qi P."/>
            <person name="Bennetzen J.L."/>
            <person name="Dai X."/>
            <person name="Dawson M.W."/>
            <person name="Muller H.G."/>
            <person name="Kugler K."/>
            <person name="Rivarola-Duarte L."/>
            <person name="Spannagl M."/>
            <person name="Mayer K.F.X."/>
            <person name="Lu F.H."/>
            <person name="Bevan M.W."/>
            <person name="Leroy P."/>
            <person name="Li P."/>
            <person name="You F.M."/>
            <person name="Sun Q."/>
            <person name="Liu Z."/>
            <person name="Lyons E."/>
            <person name="Wicker T."/>
            <person name="Salzberg S.L."/>
            <person name="Devos K.M."/>
            <person name="Dvorak J."/>
        </authorList>
    </citation>
    <scope>NUCLEOTIDE SEQUENCE [LARGE SCALE GENOMIC DNA]</scope>
    <source>
        <strain evidence="2">cv. AL8/78</strain>
    </source>
</reference>
<protein>
    <submittedName>
        <fullName evidence="2">Uncharacterized protein</fullName>
    </submittedName>
</protein>
<keyword evidence="3" id="KW-1185">Reference proteome</keyword>
<organism evidence="2 3">
    <name type="scientific">Aegilops tauschii subsp. strangulata</name>
    <name type="common">Goatgrass</name>
    <dbReference type="NCBI Taxonomy" id="200361"/>
    <lineage>
        <taxon>Eukaryota</taxon>
        <taxon>Viridiplantae</taxon>
        <taxon>Streptophyta</taxon>
        <taxon>Embryophyta</taxon>
        <taxon>Tracheophyta</taxon>
        <taxon>Spermatophyta</taxon>
        <taxon>Magnoliopsida</taxon>
        <taxon>Liliopsida</taxon>
        <taxon>Poales</taxon>
        <taxon>Poaceae</taxon>
        <taxon>BOP clade</taxon>
        <taxon>Pooideae</taxon>
        <taxon>Triticodae</taxon>
        <taxon>Triticeae</taxon>
        <taxon>Triticinae</taxon>
        <taxon>Aegilops</taxon>
    </lineage>
</organism>
<sequence>PPQPSRPSPPQRAPPFPGESHRPNSLPPSSRCSPSLHHATQRALSLFCCTNTSEIRGDGHVDIVINLSELDPGRPGPRAAVVLDAVVVSSH</sequence>
<evidence type="ECO:0000313" key="3">
    <source>
        <dbReference type="Proteomes" id="UP000015105"/>
    </source>
</evidence>
<dbReference type="AlphaFoldDB" id="A0A453N5C8"/>
<reference evidence="3" key="2">
    <citation type="journal article" date="2017" name="Nat. Plants">
        <title>The Aegilops tauschii genome reveals multiple impacts of transposons.</title>
        <authorList>
            <person name="Zhao G."/>
            <person name="Zou C."/>
            <person name="Li K."/>
            <person name="Wang K."/>
            <person name="Li T."/>
            <person name="Gao L."/>
            <person name="Zhang X."/>
            <person name="Wang H."/>
            <person name="Yang Z."/>
            <person name="Liu X."/>
            <person name="Jiang W."/>
            <person name="Mao L."/>
            <person name="Kong X."/>
            <person name="Jiao Y."/>
            <person name="Jia J."/>
        </authorList>
    </citation>
    <scope>NUCLEOTIDE SEQUENCE [LARGE SCALE GENOMIC DNA]</scope>
    <source>
        <strain evidence="3">cv. AL8/78</strain>
    </source>
</reference>